<reference evidence="3" key="2">
    <citation type="submission" date="2020-12" db="UniProtKB">
        <authorList>
            <consortium name="WormBaseParasite"/>
        </authorList>
    </citation>
    <scope>IDENTIFICATION</scope>
</reference>
<dbReference type="WormBase" id="SRAE_2000427900">
    <property type="protein sequence ID" value="SRP08946"/>
    <property type="gene ID" value="WBGene00264509"/>
</dbReference>
<accession>A0A090LIJ3</accession>
<proteinExistence type="predicted"/>
<evidence type="ECO:0000313" key="3">
    <source>
        <dbReference type="WBParaSite" id="SRAE_2000427900.1"/>
    </source>
</evidence>
<evidence type="ECO:0000313" key="1">
    <source>
        <dbReference type="EMBL" id="CEF69632.1"/>
    </source>
</evidence>
<dbReference type="EMBL" id="LN609529">
    <property type="protein sequence ID" value="CEF69632.1"/>
    <property type="molecule type" value="Genomic_DNA"/>
</dbReference>
<dbReference type="AlphaFoldDB" id="A0A090LIJ3"/>
<evidence type="ECO:0000313" key="2">
    <source>
        <dbReference type="Proteomes" id="UP000035682"/>
    </source>
</evidence>
<keyword evidence="2" id="KW-1185">Reference proteome</keyword>
<reference evidence="1 2" key="1">
    <citation type="submission" date="2014-09" db="EMBL/GenBank/DDBJ databases">
        <authorList>
            <person name="Martin A.A."/>
        </authorList>
    </citation>
    <scope>NUCLEOTIDE SEQUENCE</scope>
    <source>
        <strain evidence="2">ED321</strain>
        <strain evidence="1">ED321 Heterogonic</strain>
    </source>
</reference>
<sequence length="89" mass="10602">MNYIPKFGKKNDAKYKFINNEELKLINQNEKNIINIPEYYYKKIELPQKTLLEETKQLLAVEKESLTNVLSMFKNVLLCDGKGWCNDKW</sequence>
<dbReference type="GeneID" id="36382002"/>
<dbReference type="WBParaSite" id="SRAE_2000427900.1">
    <property type="protein sequence ID" value="SRAE_2000427900.1"/>
    <property type="gene ID" value="WBGene00264509"/>
</dbReference>
<dbReference type="RefSeq" id="XP_024508831.1">
    <property type="nucleotide sequence ID" value="XM_024643130.1"/>
</dbReference>
<evidence type="ECO:0000313" key="4">
    <source>
        <dbReference type="WormBase" id="SRAE_2000427900"/>
    </source>
</evidence>
<name>A0A090LIJ3_STRRB</name>
<dbReference type="CTD" id="36382002"/>
<protein>
    <submittedName>
        <fullName evidence="1 3">Uncharacterized protein</fullName>
    </submittedName>
</protein>
<gene>
    <name evidence="1 3 4" type="ORF">SRAE_2000427900</name>
</gene>
<dbReference type="Proteomes" id="UP000035682">
    <property type="component" value="Unplaced"/>
</dbReference>
<organism evidence="1">
    <name type="scientific">Strongyloides ratti</name>
    <name type="common">Parasitic roundworm</name>
    <dbReference type="NCBI Taxonomy" id="34506"/>
    <lineage>
        <taxon>Eukaryota</taxon>
        <taxon>Metazoa</taxon>
        <taxon>Ecdysozoa</taxon>
        <taxon>Nematoda</taxon>
        <taxon>Chromadorea</taxon>
        <taxon>Rhabditida</taxon>
        <taxon>Tylenchina</taxon>
        <taxon>Panagrolaimomorpha</taxon>
        <taxon>Strongyloidoidea</taxon>
        <taxon>Strongyloididae</taxon>
        <taxon>Strongyloides</taxon>
    </lineage>
</organism>